<dbReference type="EMBL" id="JBJVNW010000021">
    <property type="protein sequence ID" value="MFM9520765.1"/>
    <property type="molecule type" value="Genomic_DNA"/>
</dbReference>
<protein>
    <submittedName>
        <fullName evidence="1">Uncharacterized protein</fullName>
    </submittedName>
</protein>
<accession>A0ABW9HIF0</accession>
<name>A0ABW9HIF0_9PSED</name>
<reference evidence="1 2" key="1">
    <citation type="submission" date="2024-12" db="EMBL/GenBank/DDBJ databases">
        <title>Pseudomonas species isolated from Lotus nodules promote plant growth.</title>
        <authorList>
            <person name="Yu Y.-H."/>
            <person name="Kurtenbach J."/>
            <person name="Crosbie D."/>
            <person name="Brachmann A."/>
            <person name="Marin M."/>
        </authorList>
    </citation>
    <scope>NUCLEOTIDE SEQUENCE [LARGE SCALE GENOMIC DNA]</scope>
    <source>
        <strain evidence="1 2">PLb12A</strain>
    </source>
</reference>
<dbReference type="Proteomes" id="UP001631987">
    <property type="component" value="Unassembled WGS sequence"/>
</dbReference>
<proteinExistence type="predicted"/>
<sequence length="82" mass="9609">MEQVGCYRRKMPITLGFFVDIRQHPGQGRCAIVDGQEWLFNDVAYSYEIFICDLCALKLERDIDNRNTPYGMVWQVQACRSE</sequence>
<keyword evidence="2" id="KW-1185">Reference proteome</keyword>
<dbReference type="RefSeq" id="WP_156385845.1">
    <property type="nucleotide sequence ID" value="NZ_CP178857.1"/>
</dbReference>
<evidence type="ECO:0000313" key="2">
    <source>
        <dbReference type="Proteomes" id="UP001631987"/>
    </source>
</evidence>
<gene>
    <name evidence="1" type="ORF">ACKKH4_26420</name>
</gene>
<evidence type="ECO:0000313" key="1">
    <source>
        <dbReference type="EMBL" id="MFM9520765.1"/>
    </source>
</evidence>
<organism evidence="1 2">
    <name type="scientific">Pseudomonas monachiensis</name>
    <dbReference type="NCBI Taxonomy" id="3060212"/>
    <lineage>
        <taxon>Bacteria</taxon>
        <taxon>Pseudomonadati</taxon>
        <taxon>Pseudomonadota</taxon>
        <taxon>Gammaproteobacteria</taxon>
        <taxon>Pseudomonadales</taxon>
        <taxon>Pseudomonadaceae</taxon>
        <taxon>Pseudomonas</taxon>
    </lineage>
</organism>
<comment type="caution">
    <text evidence="1">The sequence shown here is derived from an EMBL/GenBank/DDBJ whole genome shotgun (WGS) entry which is preliminary data.</text>
</comment>